<accession>A0ABW0B0V2</accession>
<name>A0ABW0B0V2_9ACTN</name>
<dbReference type="EMBL" id="JBHSKI010000003">
    <property type="protein sequence ID" value="MFC5170808.1"/>
    <property type="molecule type" value="Genomic_DNA"/>
</dbReference>
<dbReference type="Proteomes" id="UP001596208">
    <property type="component" value="Unassembled WGS sequence"/>
</dbReference>
<protein>
    <submittedName>
        <fullName evidence="1">Uncharacterized protein</fullName>
    </submittedName>
</protein>
<sequence length="131" mass="14830">MTSHHGIFMHPGHPVEALVADVALACGGRLRPTVNGPLDYIASLSNATLELEMQHEYEEDKGVPFERYQVLLTVRDSDGDMERERRTARQIYHDLTVLRRYWLALVFDLQAVIDTAAPPGQGTFPRCPRWG</sequence>
<evidence type="ECO:0000313" key="1">
    <source>
        <dbReference type="EMBL" id="MFC5170808.1"/>
    </source>
</evidence>
<dbReference type="RefSeq" id="WP_031089488.1">
    <property type="nucleotide sequence ID" value="NZ_JBHSKI010000003.1"/>
</dbReference>
<reference evidence="2" key="1">
    <citation type="journal article" date="2019" name="Int. J. Syst. Evol. Microbiol.">
        <title>The Global Catalogue of Microorganisms (GCM) 10K type strain sequencing project: providing services to taxonomists for standard genome sequencing and annotation.</title>
        <authorList>
            <consortium name="The Broad Institute Genomics Platform"/>
            <consortium name="The Broad Institute Genome Sequencing Center for Infectious Disease"/>
            <person name="Wu L."/>
            <person name="Ma J."/>
        </authorList>
    </citation>
    <scope>NUCLEOTIDE SEQUENCE [LARGE SCALE GENOMIC DNA]</scope>
    <source>
        <strain evidence="2">CGMCC 4.1721</strain>
    </source>
</reference>
<gene>
    <name evidence="1" type="ORF">ACFPRK_09420</name>
</gene>
<comment type="caution">
    <text evidence="1">The sequence shown here is derived from an EMBL/GenBank/DDBJ whole genome shotgun (WGS) entry which is preliminary data.</text>
</comment>
<organism evidence="1 2">
    <name type="scientific">Streptomyces mutomycini</name>
    <dbReference type="NCBI Taxonomy" id="284036"/>
    <lineage>
        <taxon>Bacteria</taxon>
        <taxon>Bacillati</taxon>
        <taxon>Actinomycetota</taxon>
        <taxon>Actinomycetes</taxon>
        <taxon>Kitasatosporales</taxon>
        <taxon>Streptomycetaceae</taxon>
        <taxon>Streptomyces</taxon>
    </lineage>
</organism>
<keyword evidence="2" id="KW-1185">Reference proteome</keyword>
<proteinExistence type="predicted"/>
<evidence type="ECO:0000313" key="2">
    <source>
        <dbReference type="Proteomes" id="UP001596208"/>
    </source>
</evidence>